<dbReference type="InterPro" id="IPR025689">
    <property type="entry name" value="Spore_YtrH"/>
</dbReference>
<proteinExistence type="predicted"/>
<name>A0A1Z5HPN2_9FIRM</name>
<feature type="transmembrane region" description="Helical" evidence="1">
    <location>
        <begin position="83"/>
        <end position="103"/>
    </location>
</feature>
<comment type="caution">
    <text evidence="2">The sequence shown here is derived from an EMBL/GenBank/DDBJ whole genome shotgun (WGS) entry which is preliminary data.</text>
</comment>
<sequence>MESFGQKLLLIFFTALGVVLGASLIGSLAAVLSAQPPLKTMTKLAYEIKIWAIVAAIGGTFTTIEVLEMGIFEGEIINVIKQFLFIFSAFLGAQVGYSIIWSLSGGQ</sequence>
<dbReference type="EMBL" id="BDGJ01000011">
    <property type="protein sequence ID" value="GAW91281.1"/>
    <property type="molecule type" value="Genomic_DNA"/>
</dbReference>
<accession>A0A1Z5HPN2</accession>
<keyword evidence="1" id="KW-0812">Transmembrane</keyword>
<protein>
    <submittedName>
        <fullName evidence="2">Uncharacterized NAD(FAD)-dependent dehydrogenases</fullName>
    </submittedName>
</protein>
<keyword evidence="1" id="KW-0472">Membrane</keyword>
<dbReference type="Pfam" id="PF14034">
    <property type="entry name" value="Spore_YtrH"/>
    <property type="match status" value="1"/>
</dbReference>
<dbReference type="AlphaFoldDB" id="A0A1Z5HPN2"/>
<evidence type="ECO:0000313" key="2">
    <source>
        <dbReference type="EMBL" id="GAW91281.1"/>
    </source>
</evidence>
<feature type="transmembrane region" description="Helical" evidence="1">
    <location>
        <begin position="50"/>
        <end position="71"/>
    </location>
</feature>
<keyword evidence="3" id="KW-1185">Reference proteome</keyword>
<evidence type="ECO:0000256" key="1">
    <source>
        <dbReference type="SAM" id="Phobius"/>
    </source>
</evidence>
<keyword evidence="1" id="KW-1133">Transmembrane helix</keyword>
<gene>
    <name evidence="2" type="ORF">KKC1_04430</name>
</gene>
<dbReference type="Proteomes" id="UP000197032">
    <property type="component" value="Unassembled WGS sequence"/>
</dbReference>
<dbReference type="RefSeq" id="WP_088552849.1">
    <property type="nucleotide sequence ID" value="NZ_BDGJ01000011.1"/>
</dbReference>
<reference evidence="3" key="1">
    <citation type="journal article" date="2017" name="Appl. Environ. Microbiol.">
        <title>Genomic analysis of Calderihabitans maritimus KKC1, a thermophilic hydrogenogenic carboxydotrophic bacterium isolated from marine sediment.</title>
        <authorList>
            <person name="Omae K."/>
            <person name="Yoneda Y."/>
            <person name="Fukuyama Y."/>
            <person name="Yoshida T."/>
            <person name="Sako Y."/>
        </authorList>
    </citation>
    <scope>NUCLEOTIDE SEQUENCE [LARGE SCALE GENOMIC DNA]</scope>
    <source>
        <strain evidence="3">KKC1</strain>
    </source>
</reference>
<evidence type="ECO:0000313" key="3">
    <source>
        <dbReference type="Proteomes" id="UP000197032"/>
    </source>
</evidence>
<organism evidence="2 3">
    <name type="scientific">Calderihabitans maritimus</name>
    <dbReference type="NCBI Taxonomy" id="1246530"/>
    <lineage>
        <taxon>Bacteria</taxon>
        <taxon>Bacillati</taxon>
        <taxon>Bacillota</taxon>
        <taxon>Clostridia</taxon>
        <taxon>Neomoorellales</taxon>
        <taxon>Calderihabitantaceae</taxon>
        <taxon>Calderihabitans</taxon>
    </lineage>
</organism>
<dbReference type="OrthoDB" id="2381692at2"/>